<dbReference type="EMBL" id="LXFE01000188">
    <property type="protein sequence ID" value="OLL26398.1"/>
    <property type="molecule type" value="Genomic_DNA"/>
</dbReference>
<dbReference type="OrthoDB" id="5352776at2759"/>
<feature type="region of interest" description="Disordered" evidence="1">
    <location>
        <begin position="23"/>
        <end position="72"/>
    </location>
</feature>
<dbReference type="AlphaFoldDB" id="A0A1U7LUV4"/>
<dbReference type="Proteomes" id="UP000186594">
    <property type="component" value="Unassembled WGS sequence"/>
</dbReference>
<reference evidence="2 3" key="1">
    <citation type="submission" date="2016-04" db="EMBL/GenBank/DDBJ databases">
        <title>Evolutionary innovation and constraint leading to complex multicellularity in the Ascomycota.</title>
        <authorList>
            <person name="Cisse O."/>
            <person name="Nguyen A."/>
            <person name="Hewitt D.A."/>
            <person name="Jedd G."/>
            <person name="Stajich J.E."/>
        </authorList>
    </citation>
    <scope>NUCLEOTIDE SEQUENCE [LARGE SCALE GENOMIC DNA]</scope>
    <source>
        <strain evidence="2 3">DAH-3</strain>
    </source>
</reference>
<evidence type="ECO:0000313" key="3">
    <source>
        <dbReference type="Proteomes" id="UP000186594"/>
    </source>
</evidence>
<keyword evidence="3" id="KW-1185">Reference proteome</keyword>
<organism evidence="2 3">
    <name type="scientific">Neolecta irregularis (strain DAH-3)</name>
    <dbReference type="NCBI Taxonomy" id="1198029"/>
    <lineage>
        <taxon>Eukaryota</taxon>
        <taxon>Fungi</taxon>
        <taxon>Dikarya</taxon>
        <taxon>Ascomycota</taxon>
        <taxon>Taphrinomycotina</taxon>
        <taxon>Neolectales</taxon>
        <taxon>Neolectaceae</taxon>
        <taxon>Neolecta</taxon>
    </lineage>
</organism>
<proteinExistence type="predicted"/>
<sequence length="341" mass="37739">MPVSPPAIPNTFSFWESLFHTYTSSTKNPKPHPRTCAMPISKRSTHPHAEKARKLPTGAAPPASSPQIPPYRRATIQAENPSARGVNKRSGAAHAIHPPHAFGSPFNGVASPPDTPGITPATTAQPVQVCEHPLSNGFPPNGEPVNLNSAMIASLQSQNAALMHRLDEKAEIIQSLRDSQAALIERNEYLSKQTESLKNELKGLYHRFENVKNKANILLADSTRDITDLTAAKCQLEGIIGQLQLQLAQQSKVSAAAVDLEIARDIDRRQTVSLDEFLQFIYVRYPPPQPIPNFNRTPGRAEVVDAIRKYHPDKLGRFGERVRHMAEEVTKGLSRRLEQYR</sequence>
<protein>
    <submittedName>
        <fullName evidence="2">Uncharacterized protein</fullName>
    </submittedName>
</protein>
<name>A0A1U7LUV4_NEOID</name>
<gene>
    <name evidence="2" type="ORF">NEOLI_001533</name>
</gene>
<evidence type="ECO:0000256" key="1">
    <source>
        <dbReference type="SAM" id="MobiDB-lite"/>
    </source>
</evidence>
<accession>A0A1U7LUV4</accession>
<comment type="caution">
    <text evidence="2">The sequence shown here is derived from an EMBL/GenBank/DDBJ whole genome shotgun (WGS) entry which is preliminary data.</text>
</comment>
<evidence type="ECO:0000313" key="2">
    <source>
        <dbReference type="EMBL" id="OLL26398.1"/>
    </source>
</evidence>